<accession>A0ABN6MB38</accession>
<keyword evidence="3" id="KW-1185">Reference proteome</keyword>
<evidence type="ECO:0000313" key="3">
    <source>
        <dbReference type="Proteomes" id="UP000830055"/>
    </source>
</evidence>
<evidence type="ECO:0000256" key="1">
    <source>
        <dbReference type="SAM" id="MobiDB-lite"/>
    </source>
</evidence>
<dbReference type="Proteomes" id="UP000830055">
    <property type="component" value="Chromosome"/>
</dbReference>
<dbReference type="EMBL" id="AP025516">
    <property type="protein sequence ID" value="BDD89190.1"/>
    <property type="molecule type" value="Genomic_DNA"/>
</dbReference>
<proteinExistence type="predicted"/>
<protein>
    <submittedName>
        <fullName evidence="2">Uncharacterized protein</fullName>
    </submittedName>
</protein>
<name>A0ABN6MB38_9BACT</name>
<organism evidence="2 3">
    <name type="scientific">Desulfofustis limnaeus</name>
    <dbReference type="NCBI Taxonomy" id="2740163"/>
    <lineage>
        <taxon>Bacteria</taxon>
        <taxon>Pseudomonadati</taxon>
        <taxon>Thermodesulfobacteriota</taxon>
        <taxon>Desulfobulbia</taxon>
        <taxon>Desulfobulbales</taxon>
        <taxon>Desulfocapsaceae</taxon>
        <taxon>Desulfofustis</taxon>
    </lineage>
</organism>
<gene>
    <name evidence="2" type="ORF">DPPLL_35550</name>
</gene>
<sequence>MLTKTGVLFNEPQPRKDNDMTTTPQKQLVEQALLRFFANTTTGTRRKVIEETGSDYARFLAAVRIAQESEQSLPDADKIAERLRRIRVTVKAPRLGKKGRLFLLRHWPESRKLRENGASYVEIAEYLKHYRRFHISTGYLKRVMEGLS</sequence>
<feature type="region of interest" description="Disordered" evidence="1">
    <location>
        <begin position="1"/>
        <end position="22"/>
    </location>
</feature>
<reference evidence="2 3" key="1">
    <citation type="submission" date="2022-01" db="EMBL/GenBank/DDBJ databases">
        <title>Desulfofustis limnae sp. nov., a novel mesophilic sulfate-reducing bacterium isolated from marsh soil.</title>
        <authorList>
            <person name="Watanabe M."/>
            <person name="Takahashi A."/>
            <person name="Kojima H."/>
            <person name="Fukui M."/>
        </authorList>
    </citation>
    <scope>NUCLEOTIDE SEQUENCE [LARGE SCALE GENOMIC DNA]</scope>
    <source>
        <strain evidence="2 3">PPLL</strain>
    </source>
</reference>
<evidence type="ECO:0000313" key="2">
    <source>
        <dbReference type="EMBL" id="BDD89190.1"/>
    </source>
</evidence>